<reference evidence="1 2" key="1">
    <citation type="submission" date="2015-01" db="EMBL/GenBank/DDBJ databases">
        <title>Genome of allotetraploid Gossypium barbadense reveals genomic plasticity and fiber elongation in cotton evolution.</title>
        <authorList>
            <person name="Chen X."/>
            <person name="Liu X."/>
            <person name="Zhao B."/>
            <person name="Zheng H."/>
            <person name="Hu Y."/>
            <person name="Lu G."/>
            <person name="Yang C."/>
            <person name="Chen J."/>
            <person name="Shan C."/>
            <person name="Zhang L."/>
            <person name="Zhou Y."/>
            <person name="Wang L."/>
            <person name="Guo W."/>
            <person name="Bai Y."/>
            <person name="Ruan J."/>
            <person name="Shangguan X."/>
            <person name="Mao Y."/>
            <person name="Jiang J."/>
            <person name="Zhu Y."/>
            <person name="Lei J."/>
            <person name="Kang H."/>
            <person name="Chen S."/>
            <person name="He X."/>
            <person name="Wang R."/>
            <person name="Wang Y."/>
            <person name="Chen J."/>
            <person name="Wang L."/>
            <person name="Yu S."/>
            <person name="Wang B."/>
            <person name="Wei J."/>
            <person name="Song S."/>
            <person name="Lu X."/>
            <person name="Gao Z."/>
            <person name="Gu W."/>
            <person name="Deng X."/>
            <person name="Ma D."/>
            <person name="Wang S."/>
            <person name="Liang W."/>
            <person name="Fang L."/>
            <person name="Cai C."/>
            <person name="Zhu X."/>
            <person name="Zhou B."/>
            <person name="Zhang Y."/>
            <person name="Chen Z."/>
            <person name="Xu S."/>
            <person name="Zhu R."/>
            <person name="Wang S."/>
            <person name="Zhang T."/>
            <person name="Zhao G."/>
        </authorList>
    </citation>
    <scope>NUCLEOTIDE SEQUENCE [LARGE SCALE GENOMIC DNA]</scope>
    <source>
        <strain evidence="2">cv. Xinhai21</strain>
        <tissue evidence="1">Leaf</tissue>
    </source>
</reference>
<dbReference type="OrthoDB" id="10438626at2759"/>
<proteinExistence type="predicted"/>
<sequence>MEDLIAGLSLDDEEDETLQLEVEEPNQEISLGHGESFCPVRVTQSQTEYVLNWDISLCAQSRRSQSWKSKWLVEDDGRKSPNFGNTMLTGERRNEGILSSNYINKGGNWGSIPKVPVFVATEDKGKSTVTLGPLKNGEQAQTNMDFDEEMVTHKEDSNPIMFSEGLKRP</sequence>
<dbReference type="EMBL" id="KZ666147">
    <property type="protein sequence ID" value="PPR95975.1"/>
    <property type="molecule type" value="Genomic_DNA"/>
</dbReference>
<evidence type="ECO:0000313" key="2">
    <source>
        <dbReference type="Proteomes" id="UP000239757"/>
    </source>
</evidence>
<dbReference type="AlphaFoldDB" id="A0A2P5WY13"/>
<accession>A0A2P5WY13</accession>
<evidence type="ECO:0000313" key="1">
    <source>
        <dbReference type="EMBL" id="PPR95975.1"/>
    </source>
</evidence>
<gene>
    <name evidence="1" type="ORF">GOBAR_AA24692</name>
</gene>
<protein>
    <submittedName>
        <fullName evidence="1">Uncharacterized protein</fullName>
    </submittedName>
</protein>
<dbReference type="Proteomes" id="UP000239757">
    <property type="component" value="Unassembled WGS sequence"/>
</dbReference>
<organism evidence="1 2">
    <name type="scientific">Gossypium barbadense</name>
    <name type="common">Sea Island cotton</name>
    <name type="synonym">Hibiscus barbadensis</name>
    <dbReference type="NCBI Taxonomy" id="3634"/>
    <lineage>
        <taxon>Eukaryota</taxon>
        <taxon>Viridiplantae</taxon>
        <taxon>Streptophyta</taxon>
        <taxon>Embryophyta</taxon>
        <taxon>Tracheophyta</taxon>
        <taxon>Spermatophyta</taxon>
        <taxon>Magnoliopsida</taxon>
        <taxon>eudicotyledons</taxon>
        <taxon>Gunneridae</taxon>
        <taxon>Pentapetalae</taxon>
        <taxon>rosids</taxon>
        <taxon>malvids</taxon>
        <taxon>Malvales</taxon>
        <taxon>Malvaceae</taxon>
        <taxon>Malvoideae</taxon>
        <taxon>Gossypium</taxon>
    </lineage>
</organism>
<name>A0A2P5WY13_GOSBA</name>